<feature type="domain" description="Phosphatidic acid phosphatase type 2/haloperoxidase" evidence="1">
    <location>
        <begin position="11"/>
        <end position="112"/>
    </location>
</feature>
<dbReference type="SMART" id="SM00014">
    <property type="entry name" value="acidPPc"/>
    <property type="match status" value="1"/>
</dbReference>
<dbReference type="Gene3D" id="1.20.144.10">
    <property type="entry name" value="Phosphatidic acid phosphatase type 2/haloperoxidase"/>
    <property type="match status" value="1"/>
</dbReference>
<evidence type="ECO:0000313" key="3">
    <source>
        <dbReference type="Proteomes" id="UP000598350"/>
    </source>
</evidence>
<dbReference type="CDD" id="cd03394">
    <property type="entry name" value="PAP2_like_5"/>
    <property type="match status" value="1"/>
</dbReference>
<accession>A0ABR7VFA3</accession>
<keyword evidence="3" id="KW-1185">Reference proteome</keyword>
<dbReference type="InterPro" id="IPR000326">
    <property type="entry name" value="PAP2/HPO"/>
</dbReference>
<reference evidence="2 3" key="1">
    <citation type="submission" date="2020-05" db="EMBL/GenBank/DDBJ databases">
        <title>The draft genome sequence of Maribacter arenosus CAU 1321.</title>
        <authorList>
            <person name="Mu L."/>
        </authorList>
    </citation>
    <scope>NUCLEOTIDE SEQUENCE [LARGE SCALE GENOMIC DNA]</scope>
    <source>
        <strain evidence="2 3">CAU 1321</strain>
    </source>
</reference>
<sequence length="139" mass="15712">MTLIHKDYQGTKKLAFSYGTTLAITYSLKYLTDKQRPEGRNHFDSFPSGHTSSAFSGASFIQRRYGWKYGTPAYILATLVAISRTEAPDGYHDGWDVLAGAAIGIGSTYIFTKPYFKEHMDVRFSTGKNTYVLSFTYRF</sequence>
<protein>
    <submittedName>
        <fullName evidence="2">Phosphatase PAP2 family protein</fullName>
    </submittedName>
</protein>
<name>A0ABR7VFA3_9FLAO</name>
<organism evidence="2 3">
    <name type="scientific">Maribacter arenosus</name>
    <dbReference type="NCBI Taxonomy" id="1854708"/>
    <lineage>
        <taxon>Bacteria</taxon>
        <taxon>Pseudomonadati</taxon>
        <taxon>Bacteroidota</taxon>
        <taxon>Flavobacteriia</taxon>
        <taxon>Flavobacteriales</taxon>
        <taxon>Flavobacteriaceae</taxon>
        <taxon>Maribacter</taxon>
    </lineage>
</organism>
<dbReference type="SUPFAM" id="SSF48317">
    <property type="entry name" value="Acid phosphatase/Vanadium-dependent haloperoxidase"/>
    <property type="match status" value="1"/>
</dbReference>
<evidence type="ECO:0000313" key="2">
    <source>
        <dbReference type="EMBL" id="MBD0851550.1"/>
    </source>
</evidence>
<dbReference type="InterPro" id="IPR036938">
    <property type="entry name" value="PAP2/HPO_sf"/>
</dbReference>
<comment type="caution">
    <text evidence="2">The sequence shown here is derived from an EMBL/GenBank/DDBJ whole genome shotgun (WGS) entry which is preliminary data.</text>
</comment>
<dbReference type="Pfam" id="PF01569">
    <property type="entry name" value="PAP2"/>
    <property type="match status" value="1"/>
</dbReference>
<evidence type="ECO:0000259" key="1">
    <source>
        <dbReference type="SMART" id="SM00014"/>
    </source>
</evidence>
<proteinExistence type="predicted"/>
<gene>
    <name evidence="2" type="ORF">HPE63_12790</name>
</gene>
<dbReference type="Proteomes" id="UP000598350">
    <property type="component" value="Unassembled WGS sequence"/>
</dbReference>
<dbReference type="EMBL" id="JABTCG010000004">
    <property type="protein sequence ID" value="MBD0851550.1"/>
    <property type="molecule type" value="Genomic_DNA"/>
</dbReference>